<reference evidence="1 2" key="1">
    <citation type="submission" date="2020-03" db="EMBL/GenBank/DDBJ databases">
        <authorList>
            <person name="Sun Q."/>
        </authorList>
    </citation>
    <scope>NUCLEOTIDE SEQUENCE [LARGE SCALE GENOMIC DNA]</scope>
    <source>
        <strain evidence="1 2">JC162</strain>
    </source>
</reference>
<name>A0A848E830_9PROT</name>
<dbReference type="AlphaFoldDB" id="A0A848E830"/>
<dbReference type="Proteomes" id="UP000548582">
    <property type="component" value="Unassembled WGS sequence"/>
</dbReference>
<comment type="caution">
    <text evidence="1">The sequence shown here is derived from an EMBL/GenBank/DDBJ whole genome shotgun (WGS) entry which is preliminary data.</text>
</comment>
<evidence type="ECO:0000313" key="2">
    <source>
        <dbReference type="Proteomes" id="UP000548582"/>
    </source>
</evidence>
<protein>
    <recommendedName>
        <fullName evidence="3">Glycosyltransferase</fullName>
    </recommendedName>
</protein>
<gene>
    <name evidence="1" type="ORF">GWK16_05045</name>
</gene>
<accession>A0A848E830</accession>
<dbReference type="EMBL" id="JABBKX010000001">
    <property type="protein sequence ID" value="NMJ40594.1"/>
    <property type="molecule type" value="Genomic_DNA"/>
</dbReference>
<organism evidence="1 2">
    <name type="scientific">Neoroseomonas marina</name>
    <dbReference type="NCBI Taxonomy" id="1232220"/>
    <lineage>
        <taxon>Bacteria</taxon>
        <taxon>Pseudomonadati</taxon>
        <taxon>Pseudomonadota</taxon>
        <taxon>Alphaproteobacteria</taxon>
        <taxon>Acetobacterales</taxon>
        <taxon>Acetobacteraceae</taxon>
        <taxon>Neoroseomonas</taxon>
    </lineage>
</organism>
<proteinExistence type="predicted"/>
<evidence type="ECO:0000313" key="1">
    <source>
        <dbReference type="EMBL" id="NMJ40594.1"/>
    </source>
</evidence>
<sequence length="363" mass="40598">MTAPPPSSADIFAEVEANQTRLADILLGVGNEAHAGSVLARAEASRARLARLIGRGELTICGGLLPAPDIARELGVEKVSVVGFEQVVAGRARCDLLLANHHPFFQSDANRAALARLAADPDFVSAIQLRDHHHLYRRNLELAAVADFIFPGHQYKHEYLRAANMNVLAVIPMCCGQWPEPLMARMFQDTVDAPRSDALYGGYGFYPRYRARTEFIDRLGEEIPGSRVIQWRPGMEGSYQALDREARFRDWLGHKVSVVVNTDFCIPNRIFDALAAGQIPLVPFGLSQLEAVIPAEMQAHLPIIRYGDFDIASVRRAYAVAIERFDREGRDGMIRRHGYALRFHTFADRARRMLRELRRVGTS</sequence>
<dbReference type="RefSeq" id="WP_170052804.1">
    <property type="nucleotide sequence ID" value="NZ_JABBKX010000001.1"/>
</dbReference>
<keyword evidence="2" id="KW-1185">Reference proteome</keyword>
<evidence type="ECO:0008006" key="3">
    <source>
        <dbReference type="Google" id="ProtNLM"/>
    </source>
</evidence>